<dbReference type="GO" id="GO:0016740">
    <property type="term" value="F:transferase activity"/>
    <property type="evidence" value="ECO:0007669"/>
    <property type="project" value="UniProtKB-KW"/>
</dbReference>
<name>A0A0P1GNH2_9RHOB</name>
<organism evidence="2 3">
    <name type="scientific">Thalassovita mediterranea</name>
    <dbReference type="NCBI Taxonomy" id="340021"/>
    <lineage>
        <taxon>Bacteria</taxon>
        <taxon>Pseudomonadati</taxon>
        <taxon>Pseudomonadota</taxon>
        <taxon>Alphaproteobacteria</taxon>
        <taxon>Rhodobacterales</taxon>
        <taxon>Roseobacteraceae</taxon>
        <taxon>Thalassovita</taxon>
    </lineage>
</organism>
<feature type="signal peptide" evidence="1">
    <location>
        <begin position="1"/>
        <end position="28"/>
    </location>
</feature>
<dbReference type="Proteomes" id="UP000051681">
    <property type="component" value="Unassembled WGS sequence"/>
</dbReference>
<evidence type="ECO:0000256" key="1">
    <source>
        <dbReference type="SAM" id="SignalP"/>
    </source>
</evidence>
<keyword evidence="3" id="KW-1185">Reference proteome</keyword>
<reference evidence="2 3" key="1">
    <citation type="submission" date="2015-09" db="EMBL/GenBank/DDBJ databases">
        <authorList>
            <consortium name="Swine Surveillance"/>
        </authorList>
    </citation>
    <scope>NUCLEOTIDE SEQUENCE [LARGE SCALE GENOMIC DNA]</scope>
    <source>
        <strain evidence="2 3">CECT 8383</strain>
    </source>
</reference>
<dbReference type="EMBL" id="CYSF01000006">
    <property type="protein sequence ID" value="CUH83801.1"/>
    <property type="molecule type" value="Genomic_DNA"/>
</dbReference>
<keyword evidence="2" id="KW-0808">Transferase</keyword>
<dbReference type="RefSeq" id="WP_058317934.1">
    <property type="nucleotide sequence ID" value="NZ_CYSF01000006.1"/>
</dbReference>
<sequence length="203" mass="21106">MFKSIAISATVPFVVSAMIASASLPAAAAQEAALYDKPLPKGAVFLRWIGTDQAPEALKLAHTPTGEAFRPLAPQHLDGAEPGRYYSVLPTPDGAVAIVQEPERGPKSKVHLTLLNASGQSVRLVVAGQNGATGAEVIQQTDAFASGGRLVNPVSAKLVVVGDDGSAVGEVAVRLRRGQNVTVLVTDQTVRLIENTIGPLLEE</sequence>
<feature type="chain" id="PRO_5006063614" evidence="1">
    <location>
        <begin position="29"/>
        <end position="203"/>
    </location>
</feature>
<proteinExistence type="predicted"/>
<keyword evidence="1" id="KW-0732">Signal</keyword>
<dbReference type="OrthoDB" id="7872201at2"/>
<evidence type="ECO:0000313" key="2">
    <source>
        <dbReference type="EMBL" id="CUH83801.1"/>
    </source>
</evidence>
<gene>
    <name evidence="2" type="ORF">TM5383_01002</name>
</gene>
<dbReference type="STRING" id="340021.TM5383_01002"/>
<dbReference type="AlphaFoldDB" id="A0A0P1GNH2"/>
<accession>A0A0P1GNH2</accession>
<protein>
    <submittedName>
        <fullName evidence="2">Alginate O-acetyl transferase AlgF</fullName>
    </submittedName>
</protein>
<evidence type="ECO:0000313" key="3">
    <source>
        <dbReference type="Proteomes" id="UP000051681"/>
    </source>
</evidence>